<proteinExistence type="predicted"/>
<dbReference type="AlphaFoldDB" id="A0A3P7QM23"/>
<dbReference type="EMBL" id="UYRV01119967">
    <property type="protein sequence ID" value="VDN32026.1"/>
    <property type="molecule type" value="Genomic_DNA"/>
</dbReference>
<gene>
    <name evidence="1" type="ORF">CGOC_LOCUS11998</name>
</gene>
<reference evidence="1 2" key="1">
    <citation type="submission" date="2018-11" db="EMBL/GenBank/DDBJ databases">
        <authorList>
            <consortium name="Pathogen Informatics"/>
        </authorList>
    </citation>
    <scope>NUCLEOTIDE SEQUENCE [LARGE SCALE GENOMIC DNA]</scope>
</reference>
<sequence>MESLPSMARCIDIRPLRLTFSFIPRFLSKLSIPDRDSCVAKYVGKYQIKEAAQSWLHSVRDAEDVLQLALQITTQFFFSSVDYGAEEFLGALLENLPLQKRTLAIQSISYMPNELRAALLPTDALSGLYFAVQRMAEEMPIARFRSDAVSLIEQLCSFSSLSPSRLLSNIFFPMMSTSCKAKAAAAIASLVNHENFKNEVAAEHQLHA</sequence>
<evidence type="ECO:0000313" key="1">
    <source>
        <dbReference type="EMBL" id="VDN32026.1"/>
    </source>
</evidence>
<organism evidence="1 2">
    <name type="scientific">Cylicostephanus goldi</name>
    <name type="common">Nematode worm</name>
    <dbReference type="NCBI Taxonomy" id="71465"/>
    <lineage>
        <taxon>Eukaryota</taxon>
        <taxon>Metazoa</taxon>
        <taxon>Ecdysozoa</taxon>
        <taxon>Nematoda</taxon>
        <taxon>Chromadorea</taxon>
        <taxon>Rhabditida</taxon>
        <taxon>Rhabditina</taxon>
        <taxon>Rhabditomorpha</taxon>
        <taxon>Strongyloidea</taxon>
        <taxon>Strongylidae</taxon>
        <taxon>Cylicostephanus</taxon>
    </lineage>
</organism>
<name>A0A3P7QM23_CYLGO</name>
<dbReference type="Proteomes" id="UP000271889">
    <property type="component" value="Unassembled WGS sequence"/>
</dbReference>
<dbReference type="OrthoDB" id="5874622at2759"/>
<keyword evidence="2" id="KW-1185">Reference proteome</keyword>
<accession>A0A3P7QM23</accession>
<protein>
    <submittedName>
        <fullName evidence="1">Uncharacterized protein</fullName>
    </submittedName>
</protein>
<evidence type="ECO:0000313" key="2">
    <source>
        <dbReference type="Proteomes" id="UP000271889"/>
    </source>
</evidence>